<dbReference type="Proteomes" id="UP000222310">
    <property type="component" value="Unassembled WGS sequence"/>
</dbReference>
<sequence length="112" mass="12568">MHKSTFWNQNIDEIQKIFDEETEAIISEDELNKVGDRFYAQGYRLIKISDLQQQMMTASLEPCPDTLADKIEPLANTAIAILRENLGGSKPSSADKTHLALEVLKIIFSSKG</sequence>
<gene>
    <name evidence="1" type="ORF">VF08_03420</name>
</gene>
<proteinExistence type="predicted"/>
<organism evidence="1 2">
    <name type="scientific">Nostoc linckia z8</name>
    <dbReference type="NCBI Taxonomy" id="1628746"/>
    <lineage>
        <taxon>Bacteria</taxon>
        <taxon>Bacillati</taxon>
        <taxon>Cyanobacteriota</taxon>
        <taxon>Cyanophyceae</taxon>
        <taxon>Nostocales</taxon>
        <taxon>Nostocaceae</taxon>
        <taxon>Nostoc</taxon>
    </lineage>
</organism>
<dbReference type="RefSeq" id="WP_099066581.1">
    <property type="nucleotide sequence ID" value="NZ_LAHD01000005.1"/>
</dbReference>
<dbReference type="EMBL" id="LAHD01000005">
    <property type="protein sequence ID" value="PHK06795.1"/>
    <property type="molecule type" value="Genomic_DNA"/>
</dbReference>
<dbReference type="GeneID" id="57094356"/>
<accession>A0A9Q5ZG35</accession>
<evidence type="ECO:0000313" key="2">
    <source>
        <dbReference type="Proteomes" id="UP000222310"/>
    </source>
</evidence>
<name>A0A9Q5ZG35_NOSLI</name>
<evidence type="ECO:0000313" key="1">
    <source>
        <dbReference type="EMBL" id="PHK06795.1"/>
    </source>
</evidence>
<protein>
    <submittedName>
        <fullName evidence="1">Uncharacterized protein</fullName>
    </submittedName>
</protein>
<reference evidence="1 2" key="1">
    <citation type="submission" date="2015-02" db="EMBL/GenBank/DDBJ databases">
        <title>Nostoc linckia genome annotation.</title>
        <authorList>
            <person name="Zhou Z."/>
        </authorList>
    </citation>
    <scope>NUCLEOTIDE SEQUENCE [LARGE SCALE GENOMIC DNA]</scope>
    <source>
        <strain evidence="2">z8</strain>
    </source>
</reference>
<comment type="caution">
    <text evidence="1">The sequence shown here is derived from an EMBL/GenBank/DDBJ whole genome shotgun (WGS) entry which is preliminary data.</text>
</comment>
<dbReference type="AlphaFoldDB" id="A0A9Q5ZG35"/>